<keyword evidence="3" id="KW-1185">Reference proteome</keyword>
<evidence type="ECO:0000259" key="1">
    <source>
        <dbReference type="Pfam" id="PF13492"/>
    </source>
</evidence>
<dbReference type="Pfam" id="PF13492">
    <property type="entry name" value="GAF_3"/>
    <property type="match status" value="1"/>
</dbReference>
<dbReference type="SUPFAM" id="SSF55781">
    <property type="entry name" value="GAF domain-like"/>
    <property type="match status" value="1"/>
</dbReference>
<dbReference type="RefSeq" id="WP_305106606.1">
    <property type="nucleotide sequence ID" value="NZ_JAUTWS010000034.1"/>
</dbReference>
<dbReference type="Gene3D" id="3.30.450.40">
    <property type="match status" value="1"/>
</dbReference>
<name>A0ABT9E728_9PROT</name>
<feature type="domain" description="GAF" evidence="1">
    <location>
        <begin position="187"/>
        <end position="310"/>
    </location>
</feature>
<dbReference type="Proteomes" id="UP001243009">
    <property type="component" value="Unassembled WGS sequence"/>
</dbReference>
<evidence type="ECO:0000313" key="3">
    <source>
        <dbReference type="Proteomes" id="UP001243009"/>
    </source>
</evidence>
<reference evidence="2 3" key="1">
    <citation type="submission" date="2023-08" db="EMBL/GenBank/DDBJ databases">
        <title>The draft genome sequence of Paracraurococcus sp. LOR1-02.</title>
        <authorList>
            <person name="Kingkaew E."/>
            <person name="Tanasupawat S."/>
        </authorList>
    </citation>
    <scope>NUCLEOTIDE SEQUENCE [LARGE SCALE GENOMIC DNA]</scope>
    <source>
        <strain evidence="2 3">LOR1-02</strain>
    </source>
</reference>
<organism evidence="2 3">
    <name type="scientific">Paracraurococcus lichenis</name>
    <dbReference type="NCBI Taxonomy" id="3064888"/>
    <lineage>
        <taxon>Bacteria</taxon>
        <taxon>Pseudomonadati</taxon>
        <taxon>Pseudomonadota</taxon>
        <taxon>Alphaproteobacteria</taxon>
        <taxon>Acetobacterales</taxon>
        <taxon>Roseomonadaceae</taxon>
        <taxon>Paracraurococcus</taxon>
    </lineage>
</organism>
<dbReference type="InterPro" id="IPR029016">
    <property type="entry name" value="GAF-like_dom_sf"/>
</dbReference>
<evidence type="ECO:0000313" key="2">
    <source>
        <dbReference type="EMBL" id="MDO9711750.1"/>
    </source>
</evidence>
<accession>A0ABT9E728</accession>
<sequence length="332" mass="35414">MLPSQDPAVAPPRHLLGIRLASLLETLALLGAGLAVDAVLFGGDRFAGISPHPFGVVVLLAAVQYGTREGLAAALLASLALLADRLPEQAFGEDLYTWLLRIGSVPVQWFIAGLVLGQIRDGHRRKAETQAQALAELRMQAEAIVAAYDRLAASRAELEARVAGQARTVRAMYAAARAIEQQSTDAVLIGVAALVQSTLGAQKFSLFLLDGERLDLVATEGWGAADRLARHFDGSALLFRAMVGERRVLTAVEPAGEAILAGEGLLAGPLVSEETGRVIGMLKIEAIPFTELNPSAVQNFRLLCEWIGTAYDRALRCERLRGQQALVMPLLG</sequence>
<dbReference type="EMBL" id="JAUTWS010000034">
    <property type="protein sequence ID" value="MDO9711750.1"/>
    <property type="molecule type" value="Genomic_DNA"/>
</dbReference>
<proteinExistence type="predicted"/>
<gene>
    <name evidence="2" type="ORF">Q7A36_25605</name>
</gene>
<comment type="caution">
    <text evidence="2">The sequence shown here is derived from an EMBL/GenBank/DDBJ whole genome shotgun (WGS) entry which is preliminary data.</text>
</comment>
<protein>
    <submittedName>
        <fullName evidence="2">GAF domain-containing protein</fullName>
    </submittedName>
</protein>
<dbReference type="InterPro" id="IPR003018">
    <property type="entry name" value="GAF"/>
</dbReference>